<organism evidence="5 6">
    <name type="scientific">Butyrivibrio fibrisolvens DSM 3071</name>
    <dbReference type="NCBI Taxonomy" id="1121131"/>
    <lineage>
        <taxon>Bacteria</taxon>
        <taxon>Bacillati</taxon>
        <taxon>Bacillota</taxon>
        <taxon>Clostridia</taxon>
        <taxon>Lachnospirales</taxon>
        <taxon>Lachnospiraceae</taxon>
        <taxon>Butyrivibrio</taxon>
    </lineage>
</organism>
<dbReference type="Proteomes" id="UP000184278">
    <property type="component" value="Unassembled WGS sequence"/>
</dbReference>
<dbReference type="OrthoDB" id="3189257at2"/>
<dbReference type="Pfam" id="PF00535">
    <property type="entry name" value="Glycos_transf_2"/>
    <property type="match status" value="1"/>
</dbReference>
<dbReference type="STRING" id="1121131.SAMN02745229_01794"/>
<protein>
    <submittedName>
        <fullName evidence="5">Glycosyl transferase family 2</fullName>
    </submittedName>
</protein>
<dbReference type="GeneID" id="89508481"/>
<keyword evidence="6" id="KW-1185">Reference proteome</keyword>
<dbReference type="InterPro" id="IPR029063">
    <property type="entry name" value="SAM-dependent_MTases_sf"/>
</dbReference>
<dbReference type="RefSeq" id="WP_073387135.1">
    <property type="nucleotide sequence ID" value="NZ_FQXK01000014.1"/>
</dbReference>
<dbReference type="InterPro" id="IPR029044">
    <property type="entry name" value="Nucleotide-diphossugar_trans"/>
</dbReference>
<dbReference type="EMBL" id="FQXK01000014">
    <property type="protein sequence ID" value="SHI16881.1"/>
    <property type="molecule type" value="Genomic_DNA"/>
</dbReference>
<gene>
    <name evidence="5" type="ORF">SAMN02745229_01794</name>
</gene>
<evidence type="ECO:0000256" key="1">
    <source>
        <dbReference type="ARBA" id="ARBA00022676"/>
    </source>
</evidence>
<evidence type="ECO:0000313" key="6">
    <source>
        <dbReference type="Proteomes" id="UP000184278"/>
    </source>
</evidence>
<evidence type="ECO:0000313" key="5">
    <source>
        <dbReference type="EMBL" id="SHI16881.1"/>
    </source>
</evidence>
<dbReference type="GO" id="GO:0016757">
    <property type="term" value="F:glycosyltransferase activity"/>
    <property type="evidence" value="ECO:0007669"/>
    <property type="project" value="UniProtKB-KW"/>
</dbReference>
<dbReference type="InterPro" id="IPR041561">
    <property type="entry name" value="PglD_N"/>
</dbReference>
<dbReference type="SUPFAM" id="SSF53448">
    <property type="entry name" value="Nucleotide-diphospho-sugar transferases"/>
    <property type="match status" value="1"/>
</dbReference>
<proteinExistence type="predicted"/>
<dbReference type="AlphaFoldDB" id="A0A1M5YXZ2"/>
<dbReference type="Gene3D" id="3.40.50.720">
    <property type="entry name" value="NAD(P)-binding Rossmann-like Domain"/>
    <property type="match status" value="1"/>
</dbReference>
<dbReference type="Gene3D" id="3.90.550.10">
    <property type="entry name" value="Spore Coat Polysaccharide Biosynthesis Protein SpsA, Chain A"/>
    <property type="match status" value="1"/>
</dbReference>
<dbReference type="InterPro" id="IPR001173">
    <property type="entry name" value="Glyco_trans_2-like"/>
</dbReference>
<dbReference type="PANTHER" id="PTHR22916">
    <property type="entry name" value="GLYCOSYLTRANSFERASE"/>
    <property type="match status" value="1"/>
</dbReference>
<dbReference type="SUPFAM" id="SSF53335">
    <property type="entry name" value="S-adenosyl-L-methionine-dependent methyltransferases"/>
    <property type="match status" value="1"/>
</dbReference>
<name>A0A1M5YXZ2_BUTFI</name>
<dbReference type="PANTHER" id="PTHR22916:SF51">
    <property type="entry name" value="GLYCOSYLTRANSFERASE EPSH-RELATED"/>
    <property type="match status" value="1"/>
</dbReference>
<evidence type="ECO:0000259" key="3">
    <source>
        <dbReference type="Pfam" id="PF00535"/>
    </source>
</evidence>
<dbReference type="Pfam" id="PF17836">
    <property type="entry name" value="PglD_N"/>
    <property type="match status" value="1"/>
</dbReference>
<sequence>MGYKNFGGENKYMPKLSVIVPIYNVATYLRECLDSILSQSFTDYELILVDDGSTDDSGAICDEYASNEKRVSVIHKDNEGLVRARKTGLLMASGDYVICVDGDDWIEAGAFEYLAGLMDYENVDIVLAARYKDTGASSRKIEQAFSEGRYDRSRIEKEILPHMIVNDAFFRWGISPNMWDRIFKRKKLLKCQMDVDDLLTMGEDAACTYPYILDCDSLYITHKAFYHYRQTTTSMTSTSSDVETERKRFRTLYSSVLGLIRKRAIRRDSKTISESEAFDDTSRYVLDGNAIDDLCRQWRDYILFLSVPRADLLLDGFNDLDYLFPFPDVHKGERIVIYGAGEYGQRLYRYCEKTGFCKVVALVDRNYEELKKQGIPASSPSVISELEFDEIVLAISFAENRYSIMKDLRMKYPDKCIYEIDENLIKSENSLEAFGMKSF</sequence>
<feature type="domain" description="PglD N-terminal" evidence="4">
    <location>
        <begin position="334"/>
        <end position="407"/>
    </location>
</feature>
<evidence type="ECO:0000256" key="2">
    <source>
        <dbReference type="ARBA" id="ARBA00022679"/>
    </source>
</evidence>
<accession>A0A1M5YXZ2</accession>
<dbReference type="CDD" id="cd00761">
    <property type="entry name" value="Glyco_tranf_GTA_type"/>
    <property type="match status" value="1"/>
</dbReference>
<keyword evidence="2 5" id="KW-0808">Transferase</keyword>
<keyword evidence="1" id="KW-0328">Glycosyltransferase</keyword>
<reference evidence="6" key="1">
    <citation type="submission" date="2016-11" db="EMBL/GenBank/DDBJ databases">
        <authorList>
            <person name="Varghese N."/>
            <person name="Submissions S."/>
        </authorList>
    </citation>
    <scope>NUCLEOTIDE SEQUENCE [LARGE SCALE GENOMIC DNA]</scope>
    <source>
        <strain evidence="6">DSM 3071</strain>
    </source>
</reference>
<evidence type="ECO:0000259" key="4">
    <source>
        <dbReference type="Pfam" id="PF17836"/>
    </source>
</evidence>
<feature type="domain" description="Glycosyltransferase 2-like" evidence="3">
    <location>
        <begin position="17"/>
        <end position="155"/>
    </location>
</feature>